<dbReference type="Pfam" id="PF25250">
    <property type="entry name" value="DUF7852"/>
    <property type="match status" value="1"/>
</dbReference>
<reference evidence="3 4" key="1">
    <citation type="submission" date="2024-11" db="EMBL/GenBank/DDBJ databases">
        <authorList>
            <person name="Heng Y.C."/>
            <person name="Lim A.C.H."/>
            <person name="Lee J.K.Y."/>
            <person name="Kittelmann S."/>
        </authorList>
    </citation>
    <scope>NUCLEOTIDE SEQUENCE [LARGE SCALE GENOMIC DNA]</scope>
    <source>
        <strain evidence="3 4">WILCCON 0114</strain>
    </source>
</reference>
<organism evidence="3 4">
    <name type="scientific">Clostridium neuense</name>
    <dbReference type="NCBI Taxonomy" id="1728934"/>
    <lineage>
        <taxon>Bacteria</taxon>
        <taxon>Bacillati</taxon>
        <taxon>Bacillota</taxon>
        <taxon>Clostridia</taxon>
        <taxon>Eubacteriales</taxon>
        <taxon>Clostridiaceae</taxon>
        <taxon>Clostridium</taxon>
    </lineage>
</organism>
<dbReference type="InterPro" id="IPR057174">
    <property type="entry name" value="DUF7852"/>
</dbReference>
<name>A0ABW8TKC0_9CLOT</name>
<feature type="region of interest" description="Disordered" evidence="1">
    <location>
        <begin position="307"/>
        <end position="338"/>
    </location>
</feature>
<dbReference type="Proteomes" id="UP001623592">
    <property type="component" value="Unassembled WGS sequence"/>
</dbReference>
<evidence type="ECO:0000256" key="1">
    <source>
        <dbReference type="SAM" id="MobiDB-lite"/>
    </source>
</evidence>
<dbReference type="NCBIfam" id="NF045794">
    <property type="entry name" value="CsxC_fam"/>
    <property type="match status" value="1"/>
</dbReference>
<dbReference type="EMBL" id="JBJIAA010000019">
    <property type="protein sequence ID" value="MFL0252676.1"/>
    <property type="molecule type" value="Genomic_DNA"/>
</dbReference>
<evidence type="ECO:0000259" key="2">
    <source>
        <dbReference type="Pfam" id="PF25250"/>
    </source>
</evidence>
<keyword evidence="4" id="KW-1185">Reference proteome</keyword>
<dbReference type="InterPro" id="IPR054845">
    <property type="entry name" value="Exosporium_prot_C"/>
</dbReference>
<gene>
    <name evidence="3" type="ORF">ACJDT4_19870</name>
</gene>
<feature type="domain" description="DUF7852" evidence="2">
    <location>
        <begin position="36"/>
        <end position="100"/>
    </location>
</feature>
<protein>
    <submittedName>
        <fullName evidence="3">CsxC family protein</fullName>
    </submittedName>
</protein>
<evidence type="ECO:0000313" key="3">
    <source>
        <dbReference type="EMBL" id="MFL0252676.1"/>
    </source>
</evidence>
<comment type="caution">
    <text evidence="3">The sequence shown here is derived from an EMBL/GenBank/DDBJ whole genome shotgun (WGS) entry which is preliminary data.</text>
</comment>
<dbReference type="RefSeq" id="WP_406789333.1">
    <property type="nucleotide sequence ID" value="NZ_JBJIAA010000019.1"/>
</dbReference>
<evidence type="ECO:0000313" key="4">
    <source>
        <dbReference type="Proteomes" id="UP001623592"/>
    </source>
</evidence>
<proteinExistence type="predicted"/>
<accession>A0ABW8TKC0</accession>
<sequence length="338" mass="37145">MEYTGGANIETNACNSSVIKSKTLELAENWPIRPGTFKVPVVLAEFVIQIDVESKIKLDEPAYEIKRIEKEIFLTQARYIGGTDKVFISGYIRKNIEYASKKGTSASGICGVIKDATVHVPFQVATRVNFNGKFPRVFPNKQPDVARYYDKKRIGKNIREADRASYERFNEPVYPELEWSEVYDADIDEKGRPIGCFPNEEEFDEFIDKSVVYLGVKLLQKQQIYNGRIYDGGDQLDGGRYDGKSGYGPIDGNKFDGKSGYGPIGGSGCDGKGQTGGNGYGQIGGKGYGQAGGKGYGGSCGYGQTGGNGYGNKQNSEDGSFYPSQNWGGTIWDIKRKK</sequence>